<dbReference type="AlphaFoldDB" id="A0A848NFX2"/>
<evidence type="ECO:0000256" key="1">
    <source>
        <dbReference type="SAM" id="MobiDB-lite"/>
    </source>
</evidence>
<organism evidence="2 3">
    <name type="scientific">Achromobacter ruhlandii</name>
    <dbReference type="NCBI Taxonomy" id="72557"/>
    <lineage>
        <taxon>Bacteria</taxon>
        <taxon>Pseudomonadati</taxon>
        <taxon>Pseudomonadota</taxon>
        <taxon>Betaproteobacteria</taxon>
        <taxon>Burkholderiales</taxon>
        <taxon>Alcaligenaceae</taxon>
        <taxon>Achromobacter</taxon>
    </lineage>
</organism>
<accession>A0A848NFX2</accession>
<evidence type="ECO:0000313" key="2">
    <source>
        <dbReference type="EMBL" id="NMU89471.1"/>
    </source>
</evidence>
<protein>
    <submittedName>
        <fullName evidence="2">Iron dicitrate transport regulator FecR</fullName>
    </submittedName>
</protein>
<comment type="caution">
    <text evidence="2">The sequence shown here is derived from an EMBL/GenBank/DDBJ whole genome shotgun (WGS) entry which is preliminary data.</text>
</comment>
<reference evidence="2 3" key="1">
    <citation type="submission" date="2020-04" db="EMBL/GenBank/DDBJ databases">
        <title>Achromobacter ruhlandii genome sequencing and assembly.</title>
        <authorList>
            <person name="Martins R.C.R."/>
            <person name="Perdigao-Neto L.V."/>
            <person name="Levin A.S.S."/>
            <person name="Costa S.F."/>
        </authorList>
    </citation>
    <scope>NUCLEOTIDE SEQUENCE [LARGE SCALE GENOMIC DNA]</scope>
    <source>
        <strain evidence="2 3">9035ralo</strain>
    </source>
</reference>
<gene>
    <name evidence="2" type="ORF">HGQ98_06240</name>
</gene>
<feature type="region of interest" description="Disordered" evidence="1">
    <location>
        <begin position="1"/>
        <end position="21"/>
    </location>
</feature>
<evidence type="ECO:0000313" key="3">
    <source>
        <dbReference type="Proteomes" id="UP000542405"/>
    </source>
</evidence>
<proteinExistence type="predicted"/>
<feature type="compositionally biased region" description="Low complexity" evidence="1">
    <location>
        <begin position="9"/>
        <end position="21"/>
    </location>
</feature>
<dbReference type="EMBL" id="JABBZE010000037">
    <property type="protein sequence ID" value="NMU89471.1"/>
    <property type="molecule type" value="Genomic_DNA"/>
</dbReference>
<sequence length="105" mass="11269">VRGVGAGERALSGRAGPAPAGPLDAAAAAWTDGMLVANRMRLDRFRAELGRYRQGLGQCESELAGKLVTGAFRLDDTDEALALLARVLGVRVRYRTRYWVTVVPA</sequence>
<feature type="non-terminal residue" evidence="2">
    <location>
        <position position="1"/>
    </location>
</feature>
<name>A0A848NFX2_9BURK</name>
<dbReference type="Proteomes" id="UP000542405">
    <property type="component" value="Unassembled WGS sequence"/>
</dbReference>